<evidence type="ECO:0000313" key="4">
    <source>
        <dbReference type="EMBL" id="KAK6940032.1"/>
    </source>
</evidence>
<dbReference type="PANTHER" id="PTHR48050">
    <property type="entry name" value="STEROL 3-BETA-GLUCOSYLTRANSFERASE"/>
    <property type="match status" value="1"/>
</dbReference>
<keyword evidence="2" id="KW-0472">Membrane</keyword>
<dbReference type="PANTHER" id="PTHR48050:SF16">
    <property type="entry name" value="STEROL 3-BETA-GLUCOSYLTRANSFERASE UGT80B1"/>
    <property type="match status" value="1"/>
</dbReference>
<evidence type="ECO:0000313" key="5">
    <source>
        <dbReference type="Proteomes" id="UP001370490"/>
    </source>
</evidence>
<organism evidence="4 5">
    <name type="scientific">Dillenia turbinata</name>
    <dbReference type="NCBI Taxonomy" id="194707"/>
    <lineage>
        <taxon>Eukaryota</taxon>
        <taxon>Viridiplantae</taxon>
        <taxon>Streptophyta</taxon>
        <taxon>Embryophyta</taxon>
        <taxon>Tracheophyta</taxon>
        <taxon>Spermatophyta</taxon>
        <taxon>Magnoliopsida</taxon>
        <taxon>eudicotyledons</taxon>
        <taxon>Gunneridae</taxon>
        <taxon>Pentapetalae</taxon>
        <taxon>Dilleniales</taxon>
        <taxon>Dilleniaceae</taxon>
        <taxon>Dillenia</taxon>
    </lineage>
</organism>
<dbReference type="GO" id="GO:0005975">
    <property type="term" value="P:carbohydrate metabolic process"/>
    <property type="evidence" value="ECO:0007669"/>
    <property type="project" value="InterPro"/>
</dbReference>
<sequence length="376" mass="42240">DEMGSNGVANSVEDSEHKNGGVWDMEIKELREDSSSVEFLRVEGDQALDTQLDVGSSDGLEAHKKVNLHHKSVVEISRLKEFDGTASPRRGEFSNSLKFFESQELIFSRSKTEKKETPKHDLKLDRLSERERKKLIVNLVKIQNDGTVEVDIEKSAPVASELLELQSVEGTPRHLDDVINDFNRSVPRLKIAILVVGTRGDVQPFLAVAKRLQACKEFGHQVRLATHANFKTFVTSAGVDFYPLGGDPRVLAGCRPTYEFPHPLARVPQSAGYWLSYIVVDLLIWWGIRGYINDFRKKKLKLPPIAYFSTYHGSISHLPTGYMWSPHLVPKPKAIACQPLEDPKKTTDIILEALRSTGQRGIIDRGWGDLGSKYIL</sequence>
<dbReference type="Pfam" id="PF03033">
    <property type="entry name" value="Glyco_transf_28"/>
    <property type="match status" value="1"/>
</dbReference>
<dbReference type="GO" id="GO:0016758">
    <property type="term" value="F:hexosyltransferase activity"/>
    <property type="evidence" value="ECO:0007669"/>
    <property type="project" value="InterPro"/>
</dbReference>
<feature type="transmembrane region" description="Helical" evidence="2">
    <location>
        <begin position="271"/>
        <end position="292"/>
    </location>
</feature>
<reference evidence="4 5" key="1">
    <citation type="submission" date="2023-12" db="EMBL/GenBank/DDBJ databases">
        <title>A high-quality genome assembly for Dillenia turbinata (Dilleniales).</title>
        <authorList>
            <person name="Chanderbali A."/>
        </authorList>
    </citation>
    <scope>NUCLEOTIDE SEQUENCE [LARGE SCALE GENOMIC DNA]</scope>
    <source>
        <strain evidence="4">LSX21</strain>
        <tissue evidence="4">Leaf</tissue>
    </source>
</reference>
<evidence type="ECO:0000256" key="1">
    <source>
        <dbReference type="SAM" id="MobiDB-lite"/>
    </source>
</evidence>
<evidence type="ECO:0000256" key="2">
    <source>
        <dbReference type="SAM" id="Phobius"/>
    </source>
</evidence>
<keyword evidence="2" id="KW-0812">Transmembrane</keyword>
<gene>
    <name evidence="4" type="ORF">RJ641_029563</name>
</gene>
<comment type="caution">
    <text evidence="4">The sequence shown here is derived from an EMBL/GenBank/DDBJ whole genome shotgun (WGS) entry which is preliminary data.</text>
</comment>
<protein>
    <submittedName>
        <fullName evidence="4">Glycosyltransferase family 28, N-terminal domain</fullName>
    </submittedName>
</protein>
<feature type="domain" description="Glycosyltransferase family 28 N-terminal" evidence="3">
    <location>
        <begin position="191"/>
        <end position="247"/>
    </location>
</feature>
<evidence type="ECO:0000259" key="3">
    <source>
        <dbReference type="Pfam" id="PF03033"/>
    </source>
</evidence>
<dbReference type="AlphaFoldDB" id="A0AAN8W6F9"/>
<keyword evidence="5" id="KW-1185">Reference proteome</keyword>
<dbReference type="EMBL" id="JBAMMX010000005">
    <property type="protein sequence ID" value="KAK6940032.1"/>
    <property type="molecule type" value="Genomic_DNA"/>
</dbReference>
<accession>A0AAN8W6F9</accession>
<dbReference type="Gene3D" id="3.40.50.2000">
    <property type="entry name" value="Glycogen Phosphorylase B"/>
    <property type="match status" value="2"/>
</dbReference>
<feature type="region of interest" description="Disordered" evidence="1">
    <location>
        <begin position="1"/>
        <end position="22"/>
    </location>
</feature>
<proteinExistence type="predicted"/>
<name>A0AAN8W6F9_9MAGN</name>
<dbReference type="SUPFAM" id="SSF53756">
    <property type="entry name" value="UDP-Glycosyltransferase/glycogen phosphorylase"/>
    <property type="match status" value="1"/>
</dbReference>
<dbReference type="InterPro" id="IPR004276">
    <property type="entry name" value="GlycoTrans_28_N"/>
</dbReference>
<feature type="non-terminal residue" evidence="4">
    <location>
        <position position="1"/>
    </location>
</feature>
<keyword evidence="2" id="KW-1133">Transmembrane helix</keyword>
<dbReference type="InterPro" id="IPR050426">
    <property type="entry name" value="Glycosyltransferase_28"/>
</dbReference>
<dbReference type="Proteomes" id="UP001370490">
    <property type="component" value="Unassembled WGS sequence"/>
</dbReference>